<dbReference type="PANTHER" id="PTHR42724">
    <property type="entry name" value="TETRAACYLDISACCHARIDE 4'-KINASE"/>
    <property type="match status" value="1"/>
</dbReference>
<dbReference type="InterPro" id="IPR027417">
    <property type="entry name" value="P-loop_NTPase"/>
</dbReference>
<gene>
    <name evidence="13" type="primary">lpxK</name>
    <name evidence="14" type="ORF">SAMN02745172_00134</name>
</gene>
<keyword evidence="6 13" id="KW-0441">Lipid A biosynthesis</keyword>
<keyword evidence="7 13" id="KW-0808">Transferase</keyword>
<keyword evidence="9 13" id="KW-0418">Kinase</keyword>
<evidence type="ECO:0000256" key="10">
    <source>
        <dbReference type="ARBA" id="ARBA00022840"/>
    </source>
</evidence>
<evidence type="ECO:0000256" key="4">
    <source>
        <dbReference type="ARBA" id="ARBA00016436"/>
    </source>
</evidence>
<evidence type="ECO:0000256" key="11">
    <source>
        <dbReference type="ARBA" id="ARBA00023098"/>
    </source>
</evidence>
<dbReference type="AlphaFoldDB" id="A0A1M7Z4W0"/>
<keyword evidence="5 13" id="KW-0444">Lipid biosynthesis</keyword>
<keyword evidence="8 13" id="KW-0547">Nucleotide-binding</keyword>
<dbReference type="GO" id="GO:0009029">
    <property type="term" value="F:lipid-A 4'-kinase activity"/>
    <property type="evidence" value="ECO:0007669"/>
    <property type="project" value="UniProtKB-UniRule"/>
</dbReference>
<dbReference type="EC" id="2.7.1.130" evidence="3 13"/>
<evidence type="ECO:0000256" key="13">
    <source>
        <dbReference type="HAMAP-Rule" id="MF_00409"/>
    </source>
</evidence>
<evidence type="ECO:0000256" key="2">
    <source>
        <dbReference type="ARBA" id="ARBA00004870"/>
    </source>
</evidence>
<proteinExistence type="inferred from homology"/>
<accession>A0A1M7Z4W0</accession>
<dbReference type="UniPathway" id="UPA00359">
    <property type="reaction ID" value="UER00482"/>
</dbReference>
<keyword evidence="10 13" id="KW-0067">ATP-binding</keyword>
<dbReference type="SUPFAM" id="SSF52540">
    <property type="entry name" value="P-loop containing nucleoside triphosphate hydrolases"/>
    <property type="match status" value="1"/>
</dbReference>
<dbReference type="STRING" id="1123029.SAMN02745172_00134"/>
<dbReference type="Proteomes" id="UP000186406">
    <property type="component" value="Unassembled WGS sequence"/>
</dbReference>
<dbReference type="OrthoDB" id="9766423at2"/>
<feature type="binding site" evidence="13">
    <location>
        <begin position="53"/>
        <end position="60"/>
    </location>
    <ligand>
        <name>ATP</name>
        <dbReference type="ChEBI" id="CHEBI:30616"/>
    </ligand>
</feature>
<dbReference type="GO" id="GO:0005886">
    <property type="term" value="C:plasma membrane"/>
    <property type="evidence" value="ECO:0007669"/>
    <property type="project" value="TreeGrafter"/>
</dbReference>
<dbReference type="GO" id="GO:0005524">
    <property type="term" value="F:ATP binding"/>
    <property type="evidence" value="ECO:0007669"/>
    <property type="project" value="UniProtKB-UniRule"/>
</dbReference>
<evidence type="ECO:0000313" key="15">
    <source>
        <dbReference type="Proteomes" id="UP000186406"/>
    </source>
</evidence>
<keyword evidence="11 13" id="KW-0443">Lipid metabolism</keyword>
<evidence type="ECO:0000256" key="1">
    <source>
        <dbReference type="ARBA" id="ARBA00002274"/>
    </source>
</evidence>
<sequence>MRTAPAFWWRPAGLQARLLSPFGALVGASAARRMARPPSFRAAVPVICVGNFVAGGAGKTPTVIAIARRAASRGLSPFVLTRGYGGRLAGPELVDPAMHDARAVGDEALLLARAAPTVVSRDRAAGAAFAADRGAGLILMDDGFQNPTLAKDASVVVVDGGVGVGNGLCLPAGPLRAPLGAQLEKTDLVLVIGGTEDVAAGPAGVLVASAAARGIPAASGRLVPSNAHGLAGRRVIGFAGIGRPAKFFETLEQAGADLVGRHAFPDHHPFTEADAAGLLAAADAAGAVLATTAKDHVRLLQRDGPGMSALGRLATSAVVVAVDLILDRHDSTPGARSDALDVLIDQALDARSRIRAVNPAALSGRQRAAESS</sequence>
<comment type="function">
    <text evidence="1 13">Transfers the gamma-phosphate of ATP to the 4'-position of a tetraacyldisaccharide 1-phosphate intermediate (termed DS-1-P) to form tetraacyldisaccharide 1,4'-bis-phosphate (lipid IVA).</text>
</comment>
<evidence type="ECO:0000256" key="5">
    <source>
        <dbReference type="ARBA" id="ARBA00022516"/>
    </source>
</evidence>
<dbReference type="NCBIfam" id="TIGR00682">
    <property type="entry name" value="lpxK"/>
    <property type="match status" value="1"/>
</dbReference>
<protein>
    <recommendedName>
        <fullName evidence="4 13">Tetraacyldisaccharide 4'-kinase</fullName>
        <ecNumber evidence="3 13">2.7.1.130</ecNumber>
    </recommendedName>
    <alternativeName>
        <fullName evidence="12 13">Lipid A 4'-kinase</fullName>
    </alternativeName>
</protein>
<comment type="catalytic activity">
    <reaction evidence="13">
        <text>a lipid A disaccharide + ATP = a lipid IVA + ADP + H(+)</text>
        <dbReference type="Rhea" id="RHEA:67840"/>
        <dbReference type="ChEBI" id="CHEBI:15378"/>
        <dbReference type="ChEBI" id="CHEBI:30616"/>
        <dbReference type="ChEBI" id="CHEBI:176343"/>
        <dbReference type="ChEBI" id="CHEBI:176425"/>
        <dbReference type="ChEBI" id="CHEBI:456216"/>
        <dbReference type="EC" id="2.7.1.130"/>
    </reaction>
</comment>
<comment type="similarity">
    <text evidence="13">Belongs to the LpxK family.</text>
</comment>
<keyword evidence="15" id="KW-1185">Reference proteome</keyword>
<evidence type="ECO:0000256" key="12">
    <source>
        <dbReference type="ARBA" id="ARBA00029757"/>
    </source>
</evidence>
<dbReference type="PANTHER" id="PTHR42724:SF1">
    <property type="entry name" value="TETRAACYLDISACCHARIDE 4'-KINASE, MITOCHONDRIAL-RELATED"/>
    <property type="match status" value="1"/>
</dbReference>
<evidence type="ECO:0000256" key="7">
    <source>
        <dbReference type="ARBA" id="ARBA00022679"/>
    </source>
</evidence>
<dbReference type="HAMAP" id="MF_00409">
    <property type="entry name" value="LpxK"/>
    <property type="match status" value="1"/>
</dbReference>
<comment type="pathway">
    <text evidence="2 13">Glycolipid biosynthesis; lipid IV(A) biosynthesis; lipid IV(A) from (3R)-3-hydroxytetradecanoyl-[acyl-carrier-protein] and UDP-N-acetyl-alpha-D-glucosamine: step 6/6.</text>
</comment>
<evidence type="ECO:0000256" key="9">
    <source>
        <dbReference type="ARBA" id="ARBA00022777"/>
    </source>
</evidence>
<evidence type="ECO:0000256" key="3">
    <source>
        <dbReference type="ARBA" id="ARBA00012071"/>
    </source>
</evidence>
<organism evidence="14 15">
    <name type="scientific">Pseudoxanthobacter soli DSM 19599</name>
    <dbReference type="NCBI Taxonomy" id="1123029"/>
    <lineage>
        <taxon>Bacteria</taxon>
        <taxon>Pseudomonadati</taxon>
        <taxon>Pseudomonadota</taxon>
        <taxon>Alphaproteobacteria</taxon>
        <taxon>Hyphomicrobiales</taxon>
        <taxon>Segnochrobactraceae</taxon>
        <taxon>Pseudoxanthobacter</taxon>
    </lineage>
</organism>
<dbReference type="RefSeq" id="WP_073625299.1">
    <property type="nucleotide sequence ID" value="NZ_FRXO01000001.1"/>
</dbReference>
<dbReference type="InterPro" id="IPR003758">
    <property type="entry name" value="LpxK"/>
</dbReference>
<reference evidence="14 15" key="1">
    <citation type="submission" date="2016-12" db="EMBL/GenBank/DDBJ databases">
        <authorList>
            <person name="Song W.-J."/>
            <person name="Kurnit D.M."/>
        </authorList>
    </citation>
    <scope>NUCLEOTIDE SEQUENCE [LARGE SCALE GENOMIC DNA]</scope>
    <source>
        <strain evidence="14 15">DSM 19599</strain>
    </source>
</reference>
<evidence type="ECO:0000256" key="6">
    <source>
        <dbReference type="ARBA" id="ARBA00022556"/>
    </source>
</evidence>
<evidence type="ECO:0000313" key="14">
    <source>
        <dbReference type="EMBL" id="SHO59983.1"/>
    </source>
</evidence>
<dbReference type="GO" id="GO:0009244">
    <property type="term" value="P:lipopolysaccharide core region biosynthetic process"/>
    <property type="evidence" value="ECO:0007669"/>
    <property type="project" value="TreeGrafter"/>
</dbReference>
<evidence type="ECO:0000256" key="8">
    <source>
        <dbReference type="ARBA" id="ARBA00022741"/>
    </source>
</evidence>
<name>A0A1M7Z4W0_9HYPH</name>
<dbReference type="Pfam" id="PF02606">
    <property type="entry name" value="LpxK"/>
    <property type="match status" value="1"/>
</dbReference>
<dbReference type="EMBL" id="FRXO01000001">
    <property type="protein sequence ID" value="SHO59983.1"/>
    <property type="molecule type" value="Genomic_DNA"/>
</dbReference>
<dbReference type="GO" id="GO:0009245">
    <property type="term" value="P:lipid A biosynthetic process"/>
    <property type="evidence" value="ECO:0007669"/>
    <property type="project" value="UniProtKB-UniRule"/>
</dbReference>